<organism evidence="2 3">
    <name type="scientific">Secundilactobacillus silagincola</name>
    <dbReference type="NCBI Taxonomy" id="1714681"/>
    <lineage>
        <taxon>Bacteria</taxon>
        <taxon>Bacillati</taxon>
        <taxon>Bacillota</taxon>
        <taxon>Bacilli</taxon>
        <taxon>Lactobacillales</taxon>
        <taxon>Lactobacillaceae</taxon>
        <taxon>Secundilactobacillus</taxon>
    </lineage>
</organism>
<dbReference type="InterPro" id="IPR052564">
    <property type="entry name" value="N-acetyltrans/Recomb-assoc"/>
</dbReference>
<dbReference type="InterPro" id="IPR016181">
    <property type="entry name" value="Acyl_CoA_acyltransferase"/>
</dbReference>
<accession>A0A1Z5J0A4</accession>
<protein>
    <submittedName>
        <fullName evidence="2">GNAT family acetyltransferase</fullName>
    </submittedName>
</protein>
<dbReference type="Proteomes" id="UP000223370">
    <property type="component" value="Unassembled WGS sequence"/>
</dbReference>
<dbReference type="Gene3D" id="3.40.630.30">
    <property type="match status" value="1"/>
</dbReference>
<dbReference type="Pfam" id="PF13673">
    <property type="entry name" value="Acetyltransf_10"/>
    <property type="match status" value="1"/>
</dbReference>
<evidence type="ECO:0000259" key="1">
    <source>
        <dbReference type="Pfam" id="PF13673"/>
    </source>
</evidence>
<keyword evidence="2" id="KW-0808">Transferase</keyword>
<dbReference type="OrthoDB" id="424368at2"/>
<dbReference type="RefSeq" id="WP_098823495.1">
    <property type="nucleotide sequence ID" value="NZ_BCMJ01000001.1"/>
</dbReference>
<dbReference type="PANTHER" id="PTHR43451">
    <property type="entry name" value="ACETYLTRANSFERASE (GNAT) FAMILY PROTEIN"/>
    <property type="match status" value="1"/>
</dbReference>
<keyword evidence="3" id="KW-1185">Reference proteome</keyword>
<comment type="caution">
    <text evidence="2">The sequence shown here is derived from an EMBL/GenBank/DDBJ whole genome shotgun (WGS) entry which is preliminary data.</text>
</comment>
<gene>
    <name evidence="2" type="ORF">IWT5_00253</name>
</gene>
<dbReference type="EMBL" id="BCMJ01000001">
    <property type="protein sequence ID" value="GAX07520.1"/>
    <property type="molecule type" value="Genomic_DNA"/>
</dbReference>
<name>A0A1Z5J0A4_9LACO</name>
<reference evidence="2 3" key="1">
    <citation type="submission" date="2015-11" db="EMBL/GenBank/DDBJ databases">
        <title>Draft genome sequences of new species of the genus Lactobacillus isolated from orchardgrass silage.</title>
        <authorList>
            <person name="Tohno M."/>
            <person name="Tanizawa Y."/>
            <person name="Arita M."/>
        </authorList>
    </citation>
    <scope>NUCLEOTIDE SEQUENCE [LARGE SCALE GENOMIC DNA]</scope>
    <source>
        <strain evidence="2 3">IWT5</strain>
    </source>
</reference>
<evidence type="ECO:0000313" key="3">
    <source>
        <dbReference type="Proteomes" id="UP000223370"/>
    </source>
</evidence>
<dbReference type="SUPFAM" id="SSF55729">
    <property type="entry name" value="Acyl-CoA N-acyltransferases (Nat)"/>
    <property type="match status" value="1"/>
</dbReference>
<sequence>MLSLFRQTVKVVNSADYAVDQIKVWSGRKIDIQTLDENLLVNIVLVAFDDHDTIIGFANMNNSGYLECLFVSYRYQHHGCAMLLVQEP</sequence>
<dbReference type="GO" id="GO:0016747">
    <property type="term" value="F:acyltransferase activity, transferring groups other than amino-acyl groups"/>
    <property type="evidence" value="ECO:0007669"/>
    <property type="project" value="InterPro"/>
</dbReference>
<dbReference type="InterPro" id="IPR000182">
    <property type="entry name" value="GNAT_dom"/>
</dbReference>
<dbReference type="AlphaFoldDB" id="A0A1Z5J0A4"/>
<proteinExistence type="predicted"/>
<dbReference type="PANTHER" id="PTHR43451:SF1">
    <property type="entry name" value="ACETYLTRANSFERASE"/>
    <property type="match status" value="1"/>
</dbReference>
<evidence type="ECO:0000313" key="2">
    <source>
        <dbReference type="EMBL" id="GAX07520.1"/>
    </source>
</evidence>
<feature type="domain" description="N-acetyltransferase" evidence="1">
    <location>
        <begin position="15"/>
        <end position="86"/>
    </location>
</feature>
<dbReference type="CDD" id="cd04301">
    <property type="entry name" value="NAT_SF"/>
    <property type="match status" value="1"/>
</dbReference>